<protein>
    <recommendedName>
        <fullName evidence="2">SCP domain-containing protein</fullName>
    </recommendedName>
</protein>
<dbReference type="InterPro" id="IPR035940">
    <property type="entry name" value="CAP_sf"/>
</dbReference>
<accession>A0AAV9V1S3</accession>
<evidence type="ECO:0000259" key="2">
    <source>
        <dbReference type="SMART" id="SM00198"/>
    </source>
</evidence>
<proteinExistence type="predicted"/>
<dbReference type="Pfam" id="PF00188">
    <property type="entry name" value="CAP"/>
    <property type="match status" value="1"/>
</dbReference>
<dbReference type="Gene3D" id="3.40.33.10">
    <property type="entry name" value="CAP"/>
    <property type="match status" value="1"/>
</dbReference>
<feature type="signal peptide" evidence="1">
    <location>
        <begin position="1"/>
        <end position="18"/>
    </location>
</feature>
<evidence type="ECO:0000313" key="3">
    <source>
        <dbReference type="EMBL" id="KAK6352704.1"/>
    </source>
</evidence>
<dbReference type="AlphaFoldDB" id="A0AAV9V1S3"/>
<dbReference type="InterPro" id="IPR014044">
    <property type="entry name" value="CAP_dom"/>
</dbReference>
<evidence type="ECO:0000313" key="4">
    <source>
        <dbReference type="Proteomes" id="UP001375240"/>
    </source>
</evidence>
<dbReference type="PANTHER" id="PTHR10334">
    <property type="entry name" value="CYSTEINE-RICH SECRETORY PROTEIN-RELATED"/>
    <property type="match status" value="1"/>
</dbReference>
<name>A0AAV9V1S3_9PEZI</name>
<sequence>MHLMKASFTILLLSTASAFPLTKENAVGVTLGSSRASSVEAHIGVTADNNPVPLGWQKSVLDYHNGYRAHHQVAPLRWNDTLAKAAQQSASRCDFALTPNNPYGENIAAGTYSNPDYYVYMWYNASLKYDYHNPGFSYTTGTFTQVVWKDTTQLGCGWVDYCRNGWPKMLFCEYSPAGNILPNSNFATQVLRPVANPPAPSPPPMIL</sequence>
<dbReference type="EMBL" id="JAVHNQ010000003">
    <property type="protein sequence ID" value="KAK6352704.1"/>
    <property type="molecule type" value="Genomic_DNA"/>
</dbReference>
<gene>
    <name evidence="3" type="ORF">TWF696_004707</name>
</gene>
<dbReference type="SUPFAM" id="SSF55797">
    <property type="entry name" value="PR-1-like"/>
    <property type="match status" value="1"/>
</dbReference>
<feature type="domain" description="SCP" evidence="2">
    <location>
        <begin position="55"/>
        <end position="182"/>
    </location>
</feature>
<feature type="chain" id="PRO_5043810340" description="SCP domain-containing protein" evidence="1">
    <location>
        <begin position="19"/>
        <end position="207"/>
    </location>
</feature>
<dbReference type="Proteomes" id="UP001375240">
    <property type="component" value="Unassembled WGS sequence"/>
</dbReference>
<dbReference type="SMART" id="SM00198">
    <property type="entry name" value="SCP"/>
    <property type="match status" value="1"/>
</dbReference>
<evidence type="ECO:0000256" key="1">
    <source>
        <dbReference type="SAM" id="SignalP"/>
    </source>
</evidence>
<reference evidence="3 4" key="1">
    <citation type="submission" date="2019-10" db="EMBL/GenBank/DDBJ databases">
        <authorList>
            <person name="Palmer J.M."/>
        </authorList>
    </citation>
    <scope>NUCLEOTIDE SEQUENCE [LARGE SCALE GENOMIC DNA]</scope>
    <source>
        <strain evidence="3 4">TWF696</strain>
    </source>
</reference>
<dbReference type="PRINTS" id="PR00837">
    <property type="entry name" value="V5TPXLIKE"/>
</dbReference>
<comment type="caution">
    <text evidence="3">The sequence shown here is derived from an EMBL/GenBank/DDBJ whole genome shotgun (WGS) entry which is preliminary data.</text>
</comment>
<organism evidence="3 4">
    <name type="scientific">Orbilia brochopaga</name>
    <dbReference type="NCBI Taxonomy" id="3140254"/>
    <lineage>
        <taxon>Eukaryota</taxon>
        <taxon>Fungi</taxon>
        <taxon>Dikarya</taxon>
        <taxon>Ascomycota</taxon>
        <taxon>Pezizomycotina</taxon>
        <taxon>Orbiliomycetes</taxon>
        <taxon>Orbiliales</taxon>
        <taxon>Orbiliaceae</taxon>
        <taxon>Orbilia</taxon>
    </lineage>
</organism>
<keyword evidence="1" id="KW-0732">Signal</keyword>
<keyword evidence="4" id="KW-1185">Reference proteome</keyword>
<dbReference type="InterPro" id="IPR001283">
    <property type="entry name" value="CRISP-related"/>
</dbReference>